<protein>
    <submittedName>
        <fullName evidence="6">DNA methyltransferases</fullName>
    </submittedName>
</protein>
<evidence type="ECO:0000256" key="1">
    <source>
        <dbReference type="ARBA" id="ARBA00022603"/>
    </source>
</evidence>
<proteinExistence type="inferred from homology"/>
<dbReference type="PANTHER" id="PTHR46098">
    <property type="entry name" value="TRNA (CYTOSINE(38)-C(5))-METHYLTRANSFERASE"/>
    <property type="match status" value="1"/>
</dbReference>
<dbReference type="Pfam" id="PF00145">
    <property type="entry name" value="DNA_methylase"/>
    <property type="match status" value="2"/>
</dbReference>
<dbReference type="PANTHER" id="PTHR46098:SF1">
    <property type="entry name" value="TRNA (CYTOSINE(38)-C(5))-METHYLTRANSFERASE"/>
    <property type="match status" value="1"/>
</dbReference>
<keyword evidence="3 4" id="KW-0949">S-adenosyl-L-methionine</keyword>
<dbReference type="Gene3D" id="3.90.120.10">
    <property type="entry name" value="DNA Methylase, subunit A, domain 2"/>
    <property type="match status" value="1"/>
</dbReference>
<dbReference type="GO" id="GO:0005634">
    <property type="term" value="C:nucleus"/>
    <property type="evidence" value="ECO:0000318"/>
    <property type="project" value="GO_Central"/>
</dbReference>
<keyword evidence="2 4" id="KW-0808">Transferase</keyword>
<keyword evidence="7" id="KW-1185">Reference proteome</keyword>
<sequence>MKTTEGMKPNMAEDQNMDSGRLRVLEFYSGVGGMRYALQLSGLPFIVVEAFDINEVANDVYEHNFGHRPSEGNVSRVNARELDAYRADMWLMAPPCQPYTRQGLKKDAGDGRATSFLAMLQRIPLLQHPPTYILVENVVGFETSITHDELLRTLSDAEFAVQEFILSPLQFGIPYSRPRYFCLAKSKHSPFPDTSLAGTIVRSPAALFQTRPPFRPFPSNPATPIASEHPNSKRRSSQSTKPSGSEEQNFDPPSLFGPATPIASQHPESSMSNPNCAEPPEFRDESPDRPFPFPSVSSTASEHPSSSEPANTSGNDEEGPDLASHPLLNLNPSTEQSRSMAGDLQTSLLELASTEAPHARQSLPPPFPPTTADCQTAEAEPPRSNPNHSNFPPSPVDCQAPDCQAPEDAPLRLSDSPPVRPVSDFLESLSASEFESVRVPEAIVSRWGDAFDIVTPLSTRCCCFTKSYVKFAKGTGSILATTPRGVWQDRHVADEKGIVNGGVKFDQESGRLVDLAALNLRFFTPREVANFHSFPTSFSFPAHVTLKQQYALLGNSLNAELVAFLLSYLRSPQR</sequence>
<dbReference type="GO" id="GO:0032259">
    <property type="term" value="P:methylation"/>
    <property type="evidence" value="ECO:0007669"/>
    <property type="project" value="UniProtKB-KW"/>
</dbReference>
<reference evidence="6 7" key="1">
    <citation type="journal article" date="2014" name="Nat. Commun.">
        <title>Klebsormidium flaccidum genome reveals primary factors for plant terrestrial adaptation.</title>
        <authorList>
            <person name="Hori K."/>
            <person name="Maruyama F."/>
            <person name="Fujisawa T."/>
            <person name="Togashi T."/>
            <person name="Yamamoto N."/>
            <person name="Seo M."/>
            <person name="Sato S."/>
            <person name="Yamada T."/>
            <person name="Mori H."/>
            <person name="Tajima N."/>
            <person name="Moriyama T."/>
            <person name="Ikeuchi M."/>
            <person name="Watanabe M."/>
            <person name="Wada H."/>
            <person name="Kobayashi K."/>
            <person name="Saito M."/>
            <person name="Masuda T."/>
            <person name="Sasaki-Sekimoto Y."/>
            <person name="Mashiguchi K."/>
            <person name="Awai K."/>
            <person name="Shimojima M."/>
            <person name="Masuda S."/>
            <person name="Iwai M."/>
            <person name="Nobusawa T."/>
            <person name="Narise T."/>
            <person name="Kondo S."/>
            <person name="Saito H."/>
            <person name="Sato R."/>
            <person name="Murakawa M."/>
            <person name="Ihara Y."/>
            <person name="Oshima-Yamada Y."/>
            <person name="Ohtaka K."/>
            <person name="Satoh M."/>
            <person name="Sonobe K."/>
            <person name="Ishii M."/>
            <person name="Ohtani R."/>
            <person name="Kanamori-Sato M."/>
            <person name="Honoki R."/>
            <person name="Miyazaki D."/>
            <person name="Mochizuki H."/>
            <person name="Umetsu J."/>
            <person name="Higashi K."/>
            <person name="Shibata D."/>
            <person name="Kamiya Y."/>
            <person name="Sato N."/>
            <person name="Nakamura Y."/>
            <person name="Tabata S."/>
            <person name="Ida S."/>
            <person name="Kurokawa K."/>
            <person name="Ohta H."/>
        </authorList>
    </citation>
    <scope>NUCLEOTIDE SEQUENCE [LARGE SCALE GENOMIC DNA]</scope>
    <source>
        <strain evidence="6 7">NIES-2285</strain>
    </source>
</reference>
<feature type="compositionally biased region" description="Polar residues" evidence="5">
    <location>
        <begin position="262"/>
        <end position="275"/>
    </location>
</feature>
<dbReference type="PRINTS" id="PR00105">
    <property type="entry name" value="C5METTRFRASE"/>
</dbReference>
<dbReference type="InterPro" id="IPR050750">
    <property type="entry name" value="C5-MTase"/>
</dbReference>
<feature type="compositionally biased region" description="Polar residues" evidence="5">
    <location>
        <begin position="237"/>
        <end position="247"/>
    </location>
</feature>
<name>A0A1Y1I8T0_KLENI</name>
<feature type="region of interest" description="Disordered" evidence="5">
    <location>
        <begin position="209"/>
        <end position="342"/>
    </location>
</feature>
<dbReference type="InterPro" id="IPR029063">
    <property type="entry name" value="SAM-dependent_MTases_sf"/>
</dbReference>
<comment type="similarity">
    <text evidence="4">Belongs to the class I-like SAM-binding methyltransferase superfamily. C5-methyltransferase family.</text>
</comment>
<feature type="active site" evidence="4">
    <location>
        <position position="96"/>
    </location>
</feature>
<dbReference type="AlphaFoldDB" id="A0A1Y1I8T0"/>
<feature type="compositionally biased region" description="Low complexity" evidence="5">
    <location>
        <begin position="294"/>
        <end position="310"/>
    </location>
</feature>
<evidence type="ECO:0000313" key="6">
    <source>
        <dbReference type="EMBL" id="GAQ86943.1"/>
    </source>
</evidence>
<dbReference type="OMA" id="HYAFKYA"/>
<evidence type="ECO:0000256" key="2">
    <source>
        <dbReference type="ARBA" id="ARBA00022679"/>
    </source>
</evidence>
<dbReference type="PROSITE" id="PS51679">
    <property type="entry name" value="SAM_MT_C5"/>
    <property type="match status" value="1"/>
</dbReference>
<dbReference type="Gene3D" id="3.40.50.150">
    <property type="entry name" value="Vaccinia Virus protein VP39"/>
    <property type="match status" value="1"/>
</dbReference>
<evidence type="ECO:0000256" key="5">
    <source>
        <dbReference type="SAM" id="MobiDB-lite"/>
    </source>
</evidence>
<dbReference type="Proteomes" id="UP000054558">
    <property type="component" value="Unassembled WGS sequence"/>
</dbReference>
<dbReference type="GO" id="GO:0008168">
    <property type="term" value="F:methyltransferase activity"/>
    <property type="evidence" value="ECO:0007669"/>
    <property type="project" value="UniProtKB-KW"/>
</dbReference>
<evidence type="ECO:0000313" key="7">
    <source>
        <dbReference type="Proteomes" id="UP000054558"/>
    </source>
</evidence>
<accession>A0A1Y1I8T0</accession>
<dbReference type="OrthoDB" id="414133at2759"/>
<organism evidence="6 7">
    <name type="scientific">Klebsormidium nitens</name>
    <name type="common">Green alga</name>
    <name type="synonym">Ulothrix nitens</name>
    <dbReference type="NCBI Taxonomy" id="105231"/>
    <lineage>
        <taxon>Eukaryota</taxon>
        <taxon>Viridiplantae</taxon>
        <taxon>Streptophyta</taxon>
        <taxon>Klebsormidiophyceae</taxon>
        <taxon>Klebsormidiales</taxon>
        <taxon>Klebsormidiaceae</taxon>
        <taxon>Klebsormidium</taxon>
    </lineage>
</organism>
<feature type="region of interest" description="Disordered" evidence="5">
    <location>
        <begin position="355"/>
        <end position="418"/>
    </location>
</feature>
<dbReference type="STRING" id="105231.A0A1Y1I8T0"/>
<dbReference type="EMBL" id="DF237271">
    <property type="protein sequence ID" value="GAQ86943.1"/>
    <property type="molecule type" value="Genomic_DNA"/>
</dbReference>
<feature type="compositionally biased region" description="Polar residues" evidence="5">
    <location>
        <begin position="330"/>
        <end position="342"/>
    </location>
</feature>
<dbReference type="SUPFAM" id="SSF53335">
    <property type="entry name" value="S-adenosyl-L-methionine-dependent methyltransferases"/>
    <property type="match status" value="1"/>
</dbReference>
<gene>
    <name evidence="6" type="ORF">KFL_003220050</name>
</gene>
<dbReference type="InterPro" id="IPR001525">
    <property type="entry name" value="C5_MeTfrase"/>
</dbReference>
<evidence type="ECO:0000256" key="3">
    <source>
        <dbReference type="ARBA" id="ARBA00022691"/>
    </source>
</evidence>
<evidence type="ECO:0000256" key="4">
    <source>
        <dbReference type="PROSITE-ProRule" id="PRU01016"/>
    </source>
</evidence>
<keyword evidence="1 4" id="KW-0489">Methyltransferase</keyword>